<dbReference type="GO" id="GO:0005524">
    <property type="term" value="F:ATP binding"/>
    <property type="evidence" value="ECO:0007669"/>
    <property type="project" value="UniProtKB-KW"/>
</dbReference>
<keyword evidence="4" id="KW-0067">ATP-binding</keyword>
<dbReference type="PANTHER" id="PTHR35526:SF3">
    <property type="entry name" value="ANTI-SIGMA-F FACTOR RSBW"/>
    <property type="match status" value="1"/>
</dbReference>
<keyword evidence="1" id="KW-0723">Serine/threonine-protein kinase</keyword>
<keyword evidence="1" id="KW-0418">Kinase</keyword>
<dbReference type="RefSeq" id="WP_187578669.1">
    <property type="nucleotide sequence ID" value="NZ_CP060713.1"/>
</dbReference>
<dbReference type="GO" id="GO:0004674">
    <property type="term" value="F:protein serine/threonine kinase activity"/>
    <property type="evidence" value="ECO:0007669"/>
    <property type="project" value="UniProtKB-KW"/>
</dbReference>
<gene>
    <name evidence="4" type="ORF">H9L09_20775</name>
</gene>
<keyword evidence="5" id="KW-1185">Reference proteome</keyword>
<dbReference type="AlphaFoldDB" id="A0A7G9RB52"/>
<dbReference type="InterPro" id="IPR036890">
    <property type="entry name" value="HATPase_C_sf"/>
</dbReference>
<dbReference type="PANTHER" id="PTHR35526">
    <property type="entry name" value="ANTI-SIGMA-F FACTOR RSBW-RELATED"/>
    <property type="match status" value="1"/>
</dbReference>
<dbReference type="CDD" id="cd16936">
    <property type="entry name" value="HATPase_RsbW-like"/>
    <property type="match status" value="1"/>
</dbReference>
<accession>A0A7G9RB52</accession>
<organism evidence="4 5">
    <name type="scientific">Nocardioides mesophilus</name>
    <dbReference type="NCBI Taxonomy" id="433659"/>
    <lineage>
        <taxon>Bacteria</taxon>
        <taxon>Bacillati</taxon>
        <taxon>Actinomycetota</taxon>
        <taxon>Actinomycetes</taxon>
        <taxon>Propionibacteriales</taxon>
        <taxon>Nocardioidaceae</taxon>
        <taxon>Nocardioides</taxon>
    </lineage>
</organism>
<evidence type="ECO:0000313" key="5">
    <source>
        <dbReference type="Proteomes" id="UP000515947"/>
    </source>
</evidence>
<dbReference type="InterPro" id="IPR003594">
    <property type="entry name" value="HATPase_dom"/>
</dbReference>
<dbReference type="Gene3D" id="3.30.565.10">
    <property type="entry name" value="Histidine kinase-like ATPase, C-terminal domain"/>
    <property type="match status" value="1"/>
</dbReference>
<name>A0A7G9RB52_9ACTN</name>
<keyword evidence="1" id="KW-0808">Transferase</keyword>
<dbReference type="Proteomes" id="UP000515947">
    <property type="component" value="Chromosome"/>
</dbReference>
<evidence type="ECO:0000259" key="3">
    <source>
        <dbReference type="Pfam" id="PF18546"/>
    </source>
</evidence>
<dbReference type="Pfam" id="PF18546">
    <property type="entry name" value="MetOD1"/>
    <property type="match status" value="1"/>
</dbReference>
<keyword evidence="4" id="KW-0547">Nucleotide-binding</keyword>
<proteinExistence type="predicted"/>
<sequence>MDWYLDGDDAGAVSALRREVADYLRRHAATGGEIDDAELVVSELLGNTARHAAGPVWVTLAWQASSPVLTVSDLGPGFDPAQVVEADGRDIDPLQESGRGLFLINHLAPAMQAVQRATSGMRVSVTLPVVRRPEASYDPPRRTTGSLPSVDEAQAEGGFGRETFLRALVVQMAQTLEFQHGPDAAEAAVAQVGADVGGQMEEEFRVAERIVGTMTPEQMAACYVRLKHAIDGGFYVIDVSEERIVLGNTRCPFGEAVRRAPSLCRMTSSVFGGSRPATPASR</sequence>
<dbReference type="EMBL" id="CP060713">
    <property type="protein sequence ID" value="QNN52827.1"/>
    <property type="molecule type" value="Genomic_DNA"/>
</dbReference>
<evidence type="ECO:0000256" key="1">
    <source>
        <dbReference type="ARBA" id="ARBA00022527"/>
    </source>
</evidence>
<dbReference type="SUPFAM" id="SSF55874">
    <property type="entry name" value="ATPase domain of HSP90 chaperone/DNA topoisomerase II/histidine kinase"/>
    <property type="match status" value="1"/>
</dbReference>
<evidence type="ECO:0000259" key="2">
    <source>
        <dbReference type="Pfam" id="PF13581"/>
    </source>
</evidence>
<feature type="domain" description="Metanogen output" evidence="3">
    <location>
        <begin position="169"/>
        <end position="273"/>
    </location>
</feature>
<dbReference type="KEGG" id="nmes:H9L09_20775"/>
<reference evidence="4 5" key="1">
    <citation type="submission" date="2020-08" db="EMBL/GenBank/DDBJ databases">
        <title>Genome sequence of Nocardioides mesophilus KACC 16243T.</title>
        <authorList>
            <person name="Hyun D.-W."/>
            <person name="Bae J.-W."/>
        </authorList>
    </citation>
    <scope>NUCLEOTIDE SEQUENCE [LARGE SCALE GENOMIC DNA]</scope>
    <source>
        <strain evidence="4 5">KACC 16243</strain>
    </source>
</reference>
<dbReference type="InterPro" id="IPR041359">
    <property type="entry name" value="MetOD1"/>
</dbReference>
<dbReference type="Pfam" id="PF13581">
    <property type="entry name" value="HATPase_c_2"/>
    <property type="match status" value="1"/>
</dbReference>
<feature type="domain" description="Histidine kinase/HSP90-like ATPase" evidence="2">
    <location>
        <begin position="10"/>
        <end position="126"/>
    </location>
</feature>
<protein>
    <submittedName>
        <fullName evidence="4">ATP-binding protein</fullName>
    </submittedName>
</protein>
<evidence type="ECO:0000313" key="4">
    <source>
        <dbReference type="EMBL" id="QNN52827.1"/>
    </source>
</evidence>
<dbReference type="InterPro" id="IPR050267">
    <property type="entry name" value="Anti-sigma-factor_SerPK"/>
</dbReference>